<gene>
    <name evidence="1" type="ORF">BpHYR1_049528</name>
</gene>
<proteinExistence type="predicted"/>
<comment type="caution">
    <text evidence="1">The sequence shown here is derived from an EMBL/GenBank/DDBJ whole genome shotgun (WGS) entry which is preliminary data.</text>
</comment>
<dbReference type="EMBL" id="REGN01005409">
    <property type="protein sequence ID" value="RNA13452.1"/>
    <property type="molecule type" value="Genomic_DNA"/>
</dbReference>
<evidence type="ECO:0000313" key="1">
    <source>
        <dbReference type="EMBL" id="RNA13452.1"/>
    </source>
</evidence>
<dbReference type="AlphaFoldDB" id="A0A3M7QQ30"/>
<accession>A0A3M7QQ30</accession>
<dbReference type="Proteomes" id="UP000276133">
    <property type="component" value="Unassembled WGS sequence"/>
</dbReference>
<protein>
    <submittedName>
        <fullName evidence="1">Uncharacterized protein</fullName>
    </submittedName>
</protein>
<evidence type="ECO:0000313" key="2">
    <source>
        <dbReference type="Proteomes" id="UP000276133"/>
    </source>
</evidence>
<reference evidence="1 2" key="1">
    <citation type="journal article" date="2018" name="Sci. Rep.">
        <title>Genomic signatures of local adaptation to the degree of environmental predictability in rotifers.</title>
        <authorList>
            <person name="Franch-Gras L."/>
            <person name="Hahn C."/>
            <person name="Garcia-Roger E.M."/>
            <person name="Carmona M.J."/>
            <person name="Serra M."/>
            <person name="Gomez A."/>
        </authorList>
    </citation>
    <scope>NUCLEOTIDE SEQUENCE [LARGE SCALE GENOMIC DNA]</scope>
    <source>
        <strain evidence="1">HYR1</strain>
    </source>
</reference>
<name>A0A3M7QQ30_BRAPC</name>
<keyword evidence="2" id="KW-1185">Reference proteome</keyword>
<sequence>MAPKNRPVSSLWFLRECFVIFPYPIKRYRNKYESWNIYLEISCKENKSFLKLSDEMLISDNRFSRLRQIEK</sequence>
<organism evidence="1 2">
    <name type="scientific">Brachionus plicatilis</name>
    <name type="common">Marine rotifer</name>
    <name type="synonym">Brachionus muelleri</name>
    <dbReference type="NCBI Taxonomy" id="10195"/>
    <lineage>
        <taxon>Eukaryota</taxon>
        <taxon>Metazoa</taxon>
        <taxon>Spiralia</taxon>
        <taxon>Gnathifera</taxon>
        <taxon>Rotifera</taxon>
        <taxon>Eurotatoria</taxon>
        <taxon>Monogononta</taxon>
        <taxon>Pseudotrocha</taxon>
        <taxon>Ploima</taxon>
        <taxon>Brachionidae</taxon>
        <taxon>Brachionus</taxon>
    </lineage>
</organism>